<feature type="transmembrane region" description="Helical" evidence="9">
    <location>
        <begin position="395"/>
        <end position="415"/>
    </location>
</feature>
<keyword evidence="2 9" id="KW-0813">Transport</keyword>
<comment type="caution">
    <text evidence="13">The sequence shown here is derived from an EMBL/GenBank/DDBJ whole genome shotgun (WGS) entry which is preliminary data.</text>
</comment>
<feature type="transmembrane region" description="Helical" evidence="9">
    <location>
        <begin position="315"/>
        <end position="335"/>
    </location>
</feature>
<evidence type="ECO:0000256" key="7">
    <source>
        <dbReference type="ARBA" id="ARBA00023010"/>
    </source>
</evidence>
<feature type="transmembrane region" description="Helical" evidence="9">
    <location>
        <begin position="341"/>
        <end position="362"/>
    </location>
</feature>
<dbReference type="EMBL" id="MHQC01000005">
    <property type="protein sequence ID" value="OGZ95791.1"/>
    <property type="molecule type" value="Genomic_DNA"/>
</dbReference>
<dbReference type="FunFam" id="1.20.1640.10:FF:000004">
    <property type="entry name" value="Protein translocase subunit SecD"/>
    <property type="match status" value="1"/>
</dbReference>
<comment type="function">
    <text evidence="9">Part of the Sec protein translocase complex. Interacts with the SecYEG preprotein conducting channel. SecDF uses the proton motive force (PMF) to complete protein translocation after the ATP-dependent function of SecA.</text>
</comment>
<dbReference type="HAMAP" id="MF_01463_B">
    <property type="entry name" value="SecD_B"/>
    <property type="match status" value="1"/>
</dbReference>
<reference evidence="13 14" key="1">
    <citation type="journal article" date="2016" name="Nat. Commun.">
        <title>Thousands of microbial genomes shed light on interconnected biogeochemical processes in an aquifer system.</title>
        <authorList>
            <person name="Anantharaman K."/>
            <person name="Brown C.T."/>
            <person name="Hug L.A."/>
            <person name="Sharon I."/>
            <person name="Castelle C.J."/>
            <person name="Probst A.J."/>
            <person name="Thomas B.C."/>
            <person name="Singh A."/>
            <person name="Wilkins M.J."/>
            <person name="Karaoz U."/>
            <person name="Brodie E.L."/>
            <person name="Williams K.H."/>
            <person name="Hubbard S.S."/>
            <person name="Banfield J.F."/>
        </authorList>
    </citation>
    <scope>NUCLEOTIDE SEQUENCE [LARGE SCALE GENOMIC DNA]</scope>
</reference>
<dbReference type="PANTHER" id="PTHR30081">
    <property type="entry name" value="PROTEIN-EXPORT MEMBRANE PROTEIN SEC"/>
    <property type="match status" value="1"/>
</dbReference>
<dbReference type="InterPro" id="IPR054384">
    <property type="entry name" value="SecDF_P1_head"/>
</dbReference>
<dbReference type="Pfam" id="PF22599">
    <property type="entry name" value="SecDF_P1_head"/>
    <property type="match status" value="1"/>
</dbReference>
<sequence length="459" mass="50449">MIKRRYISVFIFVAGLLIGIFDGPAYWNAVMDKLAQKSGIADIQLLKLEGGLFRQFRLGLDLQGGTHLIYEADLKDINSTQKSDSMAALRDVIERRVNLFGVSEPVVQVEKTGDSWRLIVELAGIKDINQAIKLIGETPFLEFREERPEGETKKILEDQKNGLQADVDPYFTPTPLNGKYLKRSDVEFDNTSLRPTIGLQFNDEGASMFEEITGRTIGKRLAIYLDGAPISAPVVQGKISGGKAQITGTFTPDEAKTLVGRLNSGALPVPIHIISQQSVEATLGQDSLGKSLHAALLGFLVVALFMILWYRLPGLIAVLALTIYVSVVLFIFKLIPVTLSSAGIAGFVLSLGMAVDANILIFERFKEEIHRGRNLYDASHEGFTRAWTSIRDSNVSSLITAGILYWLGTSIVKGFALTLGIGVLISMFSAITVSRTFLFSLMSPRMTKFRILFLSGISH</sequence>
<dbReference type="NCBIfam" id="TIGR00916">
    <property type="entry name" value="2A0604s01"/>
    <property type="match status" value="1"/>
</dbReference>
<dbReference type="PRINTS" id="PR00702">
    <property type="entry name" value="ACRIFLAVINRP"/>
</dbReference>
<dbReference type="InterPro" id="IPR048634">
    <property type="entry name" value="SecD_SecF_C"/>
</dbReference>
<evidence type="ECO:0000256" key="2">
    <source>
        <dbReference type="ARBA" id="ARBA00022448"/>
    </source>
</evidence>
<dbReference type="PANTHER" id="PTHR30081:SF1">
    <property type="entry name" value="PROTEIN TRANSLOCASE SUBUNIT SECD"/>
    <property type="match status" value="1"/>
</dbReference>
<dbReference type="InterPro" id="IPR048631">
    <property type="entry name" value="SecD_1st"/>
</dbReference>
<comment type="subcellular location">
    <subcellularLocation>
        <location evidence="1 9">Cell membrane</location>
        <topology evidence="1 9">Multi-pass membrane protein</topology>
    </subcellularLocation>
</comment>
<dbReference type="AlphaFoldDB" id="A0A1G2KB92"/>
<dbReference type="InterPro" id="IPR001036">
    <property type="entry name" value="Acrflvin-R"/>
</dbReference>
<feature type="domain" description="Protein translocase subunit SecDF P1" evidence="11">
    <location>
        <begin position="88"/>
        <end position="146"/>
    </location>
</feature>
<comment type="similarity">
    <text evidence="9">Belongs to the SecD/SecF family. SecD subfamily.</text>
</comment>
<keyword evidence="4 9" id="KW-0812">Transmembrane</keyword>
<dbReference type="Proteomes" id="UP000177152">
    <property type="component" value="Unassembled WGS sequence"/>
</dbReference>
<dbReference type="GO" id="GO:0005886">
    <property type="term" value="C:plasma membrane"/>
    <property type="evidence" value="ECO:0007669"/>
    <property type="project" value="UniProtKB-SubCell"/>
</dbReference>
<protein>
    <recommendedName>
        <fullName evidence="9">Protein translocase subunit SecD</fullName>
    </recommendedName>
</protein>
<dbReference type="InterPro" id="IPR022646">
    <property type="entry name" value="SecD/SecF_CS"/>
</dbReference>
<organism evidence="13 14">
    <name type="scientific">Candidatus Sungbacteria bacterium RIFCSPHIGHO2_01_FULL_47_32</name>
    <dbReference type="NCBI Taxonomy" id="1802264"/>
    <lineage>
        <taxon>Bacteria</taxon>
        <taxon>Candidatus Sungiibacteriota</taxon>
    </lineage>
</organism>
<dbReference type="SUPFAM" id="SSF82866">
    <property type="entry name" value="Multidrug efflux transporter AcrB transmembrane domain"/>
    <property type="match status" value="1"/>
</dbReference>
<dbReference type="InterPro" id="IPR055344">
    <property type="entry name" value="SecD_SecF_C_bact"/>
</dbReference>
<dbReference type="GO" id="GO:0006605">
    <property type="term" value="P:protein targeting"/>
    <property type="evidence" value="ECO:0007669"/>
    <property type="project" value="UniProtKB-UniRule"/>
</dbReference>
<evidence type="ECO:0000256" key="9">
    <source>
        <dbReference type="HAMAP-Rule" id="MF_01463"/>
    </source>
</evidence>
<keyword evidence="7 9" id="KW-0811">Translocation</keyword>
<evidence type="ECO:0000259" key="12">
    <source>
        <dbReference type="Pfam" id="PF22599"/>
    </source>
</evidence>
<proteinExistence type="inferred from homology"/>
<dbReference type="GO" id="GO:0015450">
    <property type="term" value="F:protein-transporting ATPase activity"/>
    <property type="evidence" value="ECO:0007669"/>
    <property type="project" value="InterPro"/>
</dbReference>
<evidence type="ECO:0000256" key="3">
    <source>
        <dbReference type="ARBA" id="ARBA00022475"/>
    </source>
</evidence>
<feature type="transmembrane region" description="Helical" evidence="9">
    <location>
        <begin position="421"/>
        <end position="441"/>
    </location>
</feature>
<evidence type="ECO:0000256" key="6">
    <source>
        <dbReference type="ARBA" id="ARBA00022989"/>
    </source>
</evidence>
<dbReference type="NCBIfam" id="TIGR01129">
    <property type="entry name" value="secD"/>
    <property type="match status" value="1"/>
</dbReference>
<dbReference type="Gene3D" id="1.20.1640.10">
    <property type="entry name" value="Multidrug efflux transporter AcrB transmembrane domain"/>
    <property type="match status" value="1"/>
</dbReference>
<keyword evidence="3 9" id="KW-1003">Cell membrane</keyword>
<dbReference type="GO" id="GO:0043952">
    <property type="term" value="P:protein transport by the Sec complex"/>
    <property type="evidence" value="ECO:0007669"/>
    <property type="project" value="UniProtKB-UniRule"/>
</dbReference>
<dbReference type="Pfam" id="PF02355">
    <property type="entry name" value="SecD_SecF_C"/>
    <property type="match status" value="1"/>
</dbReference>
<dbReference type="InterPro" id="IPR022813">
    <property type="entry name" value="SecD/SecF_arch_bac"/>
</dbReference>
<gene>
    <name evidence="9" type="primary">secD</name>
    <name evidence="13" type="ORF">A2633_00610</name>
</gene>
<dbReference type="Gene3D" id="3.30.1360.200">
    <property type="match status" value="1"/>
</dbReference>
<evidence type="ECO:0000313" key="14">
    <source>
        <dbReference type="Proteomes" id="UP000177152"/>
    </source>
</evidence>
<keyword evidence="8 9" id="KW-0472">Membrane</keyword>
<dbReference type="InterPro" id="IPR005791">
    <property type="entry name" value="SecD"/>
</dbReference>
<evidence type="ECO:0000256" key="4">
    <source>
        <dbReference type="ARBA" id="ARBA00022692"/>
    </source>
</evidence>
<keyword evidence="5 9" id="KW-0653">Protein transport</keyword>
<evidence type="ECO:0000259" key="10">
    <source>
        <dbReference type="Pfam" id="PF02355"/>
    </source>
</evidence>
<evidence type="ECO:0000256" key="8">
    <source>
        <dbReference type="ARBA" id="ARBA00023136"/>
    </source>
</evidence>
<evidence type="ECO:0000259" key="11">
    <source>
        <dbReference type="Pfam" id="PF21760"/>
    </source>
</evidence>
<accession>A0A1G2KB92</accession>
<comment type="subunit">
    <text evidence="9">Forms a complex with SecF. Part of the essential Sec protein translocation apparatus which comprises SecA, SecYEG and auxiliary proteins SecDF. Other proteins may also be involved.</text>
</comment>
<feature type="transmembrane region" description="Helical" evidence="9">
    <location>
        <begin position="7"/>
        <end position="27"/>
    </location>
</feature>
<evidence type="ECO:0000256" key="5">
    <source>
        <dbReference type="ARBA" id="ARBA00022927"/>
    </source>
</evidence>
<feature type="transmembrane region" description="Helical" evidence="9">
    <location>
        <begin position="292"/>
        <end position="310"/>
    </location>
</feature>
<dbReference type="Pfam" id="PF21760">
    <property type="entry name" value="SecD_1st"/>
    <property type="match status" value="1"/>
</dbReference>
<dbReference type="GO" id="GO:0065002">
    <property type="term" value="P:intracellular protein transmembrane transport"/>
    <property type="evidence" value="ECO:0007669"/>
    <property type="project" value="UniProtKB-UniRule"/>
</dbReference>
<dbReference type="Gene3D" id="3.30.70.3400">
    <property type="match status" value="1"/>
</dbReference>
<dbReference type="Pfam" id="PF07549">
    <property type="entry name" value="Sec_GG"/>
    <property type="match status" value="1"/>
</dbReference>
<keyword evidence="6 9" id="KW-1133">Transmembrane helix</keyword>
<evidence type="ECO:0000256" key="1">
    <source>
        <dbReference type="ARBA" id="ARBA00004651"/>
    </source>
</evidence>
<feature type="domain" description="Protein export membrane protein SecD/SecF C-terminal" evidence="10">
    <location>
        <begin position="271"/>
        <end position="440"/>
    </location>
</feature>
<name>A0A1G2KB92_9BACT</name>
<feature type="domain" description="SecDF P1 head subdomain" evidence="12">
    <location>
        <begin position="175"/>
        <end position="269"/>
    </location>
</feature>
<evidence type="ECO:0000313" key="13">
    <source>
        <dbReference type="EMBL" id="OGZ95791.1"/>
    </source>
</evidence>